<evidence type="ECO:0000259" key="1">
    <source>
        <dbReference type="Pfam" id="PF05239"/>
    </source>
</evidence>
<dbReference type="RefSeq" id="WP_095043942.1">
    <property type="nucleotide sequence ID" value="NZ_LN890655.1"/>
</dbReference>
<proteinExistence type="predicted"/>
<dbReference type="InterPro" id="IPR027275">
    <property type="entry name" value="PRC-brl_dom"/>
</dbReference>
<dbReference type="Pfam" id="PF05239">
    <property type="entry name" value="PRC"/>
    <property type="match status" value="1"/>
</dbReference>
<dbReference type="Gene3D" id="2.30.30.240">
    <property type="entry name" value="PRC-barrel domain"/>
    <property type="match status" value="1"/>
</dbReference>
<keyword evidence="3" id="KW-1185">Reference proteome</keyword>
<organism evidence="2 3">
    <name type="scientific">Candidatus Promineifilum breve</name>
    <dbReference type="NCBI Taxonomy" id="1806508"/>
    <lineage>
        <taxon>Bacteria</taxon>
        <taxon>Bacillati</taxon>
        <taxon>Chloroflexota</taxon>
        <taxon>Ardenticatenia</taxon>
        <taxon>Candidatus Promineifilales</taxon>
        <taxon>Candidatus Promineifilaceae</taxon>
        <taxon>Candidatus Promineifilum</taxon>
    </lineage>
</organism>
<dbReference type="OrthoDB" id="463452at2"/>
<dbReference type="InterPro" id="IPR011033">
    <property type="entry name" value="PRC_barrel-like_sf"/>
</dbReference>
<evidence type="ECO:0000313" key="3">
    <source>
        <dbReference type="Proteomes" id="UP000215027"/>
    </source>
</evidence>
<sequence>MRLGKDLINKPIYSIDEGKLLGKVQDIYVDPNFEVLLGLFLGSQGLVRRKSELIRAGDVVVYGPDAVLVKNSNVITDDSALPAAKGWFRRDKLAGREADTPGGTRLGMIGDVIVDPHGSITGFALSKAYVEGPLAEKRVISRSVIIDTGQEDGRMTVDLARLEASLLDAEAVPMAVETVADIPITKIVEEELPAEPPTEL</sequence>
<dbReference type="EMBL" id="LN890655">
    <property type="protein sequence ID" value="CUS04634.2"/>
    <property type="molecule type" value="Genomic_DNA"/>
</dbReference>
<evidence type="ECO:0000313" key="2">
    <source>
        <dbReference type="EMBL" id="CUS04634.2"/>
    </source>
</evidence>
<name>A0A160T481_9CHLR</name>
<dbReference type="AlphaFoldDB" id="A0A160T481"/>
<dbReference type="SUPFAM" id="SSF50346">
    <property type="entry name" value="PRC-barrel domain"/>
    <property type="match status" value="2"/>
</dbReference>
<dbReference type="KEGG" id="pbf:CFX0092_A2756"/>
<reference evidence="2" key="1">
    <citation type="submission" date="2016-01" db="EMBL/GenBank/DDBJ databases">
        <authorList>
            <person name="Mcilroy J.S."/>
            <person name="Karst M S."/>
            <person name="Albertsen M."/>
        </authorList>
    </citation>
    <scope>NUCLEOTIDE SEQUENCE</scope>
    <source>
        <strain evidence="2">Cfx-K</strain>
    </source>
</reference>
<dbReference type="Proteomes" id="UP000215027">
    <property type="component" value="Chromosome I"/>
</dbReference>
<gene>
    <name evidence="2" type="ORF">CFX0092_A2756</name>
</gene>
<feature type="domain" description="PRC-barrel" evidence="1">
    <location>
        <begin position="4"/>
        <end position="72"/>
    </location>
</feature>
<protein>
    <recommendedName>
        <fullName evidence="1">PRC-barrel domain-containing protein</fullName>
    </recommendedName>
</protein>
<accession>A0A160T481</accession>